<name>Q6W1M5_SINFN</name>
<feature type="domain" description="VOC" evidence="1">
    <location>
        <begin position="21"/>
        <end position="128"/>
    </location>
</feature>
<dbReference type="PROSITE" id="PS51819">
    <property type="entry name" value="VOC"/>
    <property type="match status" value="2"/>
</dbReference>
<dbReference type="InterPro" id="IPR037523">
    <property type="entry name" value="VOC_core"/>
</dbReference>
<dbReference type="Proteomes" id="UP000001054">
    <property type="component" value="Plasmid pNGR234b"/>
</dbReference>
<dbReference type="EC" id="1.13.11.2" evidence="2"/>
<keyword evidence="4" id="KW-1185">Reference proteome</keyword>
<dbReference type="PATRIC" id="fig|394.7.peg.865"/>
<feature type="domain" description="VOC" evidence="1">
    <location>
        <begin position="164"/>
        <end position="279"/>
    </location>
</feature>
<protein>
    <submittedName>
        <fullName evidence="3">Glyoxalase</fullName>
    </submittedName>
    <submittedName>
        <fullName evidence="2">Metapyrocatechase</fullName>
        <ecNumber evidence="2">1.13.11.2</ecNumber>
    </submittedName>
</protein>
<sequence length="317" mass="34706">MTANRGQIGAEAVNGLLGAHSLDTFSFGVPDLDKAEEFHRAFGLVTRERGGALELRTEGNDHVWARLTEGPKKALSYLSFGIYEEDLERFKRHLKSNGVLETDAPPGLESNGIWLRDFEGTLVELKVAAKSSPDQKSHGVMNSSPAGIAGAPKRSAAGLVMPSRMSHILLFTSDVDRAVDFYTRVLGLGLSDRAGSNIAFLHGRHGSDHHMVAFVRSHAPGIHHTSWDVPSVHHVGLGAMCMADRGFSQGWGVGRHVLGSNYFHYVRDPWGSYAEYSCDMDFIPKNIDWSAADHDDEDAFYVWGPKPPADFGVNHEA</sequence>
<evidence type="ECO:0000313" key="3">
    <source>
        <dbReference type="EMBL" id="ACP21881.1"/>
    </source>
</evidence>
<evidence type="ECO:0000313" key="4">
    <source>
        <dbReference type="Proteomes" id="UP000001054"/>
    </source>
</evidence>
<dbReference type="AlphaFoldDB" id="Q6W1M5"/>
<dbReference type="InterPro" id="IPR029068">
    <property type="entry name" value="Glyas_Bleomycin-R_OHBP_Dase"/>
</dbReference>
<geneLocation type="plasmid" evidence="3">
    <name>pNGR234b</name>
</geneLocation>
<reference evidence="4" key="2">
    <citation type="journal article" date="2004" name="J. Bacteriol.">
        <title>An evolutionary hot spot: the pNGR234b replicon of Rhizobium sp. strain NGR234.</title>
        <authorList>
            <person name="Streit W.R."/>
            <person name="Schmitz R.A."/>
            <person name="Perret X."/>
            <person name="Staehelin C."/>
            <person name="Deakin W.J."/>
            <person name="Raasch C."/>
            <person name="Liesegang H."/>
            <person name="Broughton W.J."/>
        </authorList>
    </citation>
    <scope>NUCLEOTIDE SEQUENCE [LARGE SCALE GENOMIC DNA]</scope>
    <source>
        <strain evidence="4">NBRC 101917 / NGR234</strain>
        <plasmid evidence="3">pNGR234b</plasmid>
        <plasmid evidence="4">sym pNGR234b</plasmid>
    </source>
</reference>
<evidence type="ECO:0000313" key="2">
    <source>
        <dbReference type="EMBL" id="AAQ87343.1"/>
    </source>
</evidence>
<geneLocation type="plasmid" evidence="2">
    <name>megaplasmid 2</name>
</geneLocation>
<reference evidence="3 4" key="3">
    <citation type="journal article" date="2009" name="Appl. Environ. Microbiol.">
        <title>Rhizobium sp. strain NGR234 possesses a remarkable number of secretion systems.</title>
        <authorList>
            <person name="Schmeisser C."/>
            <person name="Liesegang H."/>
            <person name="Krysciak D."/>
            <person name="Bakkou N."/>
            <person name="Le Quere A."/>
            <person name="Wollherr A."/>
            <person name="Heinemeyer I."/>
            <person name="Morgenstern B."/>
            <person name="Pommerening-Roeser A."/>
            <person name="Flores M."/>
            <person name="Palacios R."/>
            <person name="Brenner S."/>
            <person name="Gottschalk G."/>
            <person name="Schmitz R.A."/>
            <person name="Broughton W.J."/>
            <person name="Perret X."/>
            <person name="Strittmatter A.W."/>
            <person name="Streit W.R."/>
        </authorList>
    </citation>
    <scope>NUCLEOTIDE SEQUENCE [LARGE SCALE GENOMIC DNA]</scope>
    <source>
        <strain evidence="4">NBRC 101917 / NGR234</strain>
        <strain evidence="3">NGR234</strain>
        <plasmid evidence="3">pNGR234b</plasmid>
        <plasmid evidence="4">sym pNGR234b</plasmid>
    </source>
</reference>
<proteinExistence type="predicted"/>
<keyword evidence="2" id="KW-0614">Plasmid</keyword>
<dbReference type="SUPFAM" id="SSF54593">
    <property type="entry name" value="Glyoxalase/Bleomycin resistance protein/Dihydroxybiphenyl dioxygenase"/>
    <property type="match status" value="1"/>
</dbReference>
<dbReference type="PANTHER" id="PTHR21366:SF14">
    <property type="entry name" value="GLYOXALASE DOMAIN-CONTAINING PROTEIN 5"/>
    <property type="match status" value="1"/>
</dbReference>
<evidence type="ECO:0000259" key="1">
    <source>
        <dbReference type="PROSITE" id="PS51819"/>
    </source>
</evidence>
<dbReference type="RefSeq" id="WP_012706480.1">
    <property type="nucleotide sequence ID" value="NC_012586.1"/>
</dbReference>
<reference evidence="2" key="1">
    <citation type="submission" date="2003-06" db="EMBL/GenBank/DDBJ databases">
        <title>Comparative DNA analysis of two large contigs of the Rhizobium sp. NGR234 megaplasmid 2.</title>
        <authorList>
            <person name="Broughton W.J."/>
            <person name="Perret X."/>
            <person name="Staehelin C."/>
            <person name="Schmitz R.A."/>
            <person name="Raasch C."/>
            <person name="Liesegang H."/>
            <person name="Gottschalk G."/>
            <person name="Streit W.R."/>
        </authorList>
    </citation>
    <scope>NUCLEOTIDE SEQUENCE</scope>
    <source>
        <strain evidence="2">NGR234</strain>
        <plasmid evidence="2">megaplasmid 2</plasmid>
    </source>
</reference>
<accession>Q6W1M5</accession>
<dbReference type="Pfam" id="PF00903">
    <property type="entry name" value="Glyoxalase"/>
    <property type="match status" value="1"/>
</dbReference>
<geneLocation type="plasmid" evidence="4">
    <name>sym pNGR234b</name>
</geneLocation>
<dbReference type="PANTHER" id="PTHR21366">
    <property type="entry name" value="GLYOXALASE FAMILY PROTEIN"/>
    <property type="match status" value="1"/>
</dbReference>
<dbReference type="KEGG" id="rhi:NGR_b04180"/>
<dbReference type="OrthoDB" id="9803142at2"/>
<dbReference type="InterPro" id="IPR004360">
    <property type="entry name" value="Glyas_Fos-R_dOase_dom"/>
</dbReference>
<dbReference type="InterPro" id="IPR050383">
    <property type="entry name" value="GlyoxalaseI/FosfomycinResist"/>
</dbReference>
<keyword evidence="2" id="KW-0560">Oxidoreductase</keyword>
<dbReference type="HOGENOM" id="CLU_052361_3_1_5"/>
<dbReference type="CDD" id="cd08344">
    <property type="entry name" value="MhqB_like_N"/>
    <property type="match status" value="1"/>
</dbReference>
<organism evidence="2">
    <name type="scientific">Sinorhizobium fredii (strain NBRC 101917 / NGR234)</name>
    <dbReference type="NCBI Taxonomy" id="394"/>
    <lineage>
        <taxon>Bacteria</taxon>
        <taxon>Pseudomonadati</taxon>
        <taxon>Pseudomonadota</taxon>
        <taxon>Alphaproteobacteria</taxon>
        <taxon>Hyphomicrobiales</taxon>
        <taxon>Rhizobiaceae</taxon>
        <taxon>Sinorhizobium/Ensifer group</taxon>
        <taxon>Sinorhizobium</taxon>
    </lineage>
</organism>
<dbReference type="EMBL" id="AY316747">
    <property type="protein sequence ID" value="AAQ87343.1"/>
    <property type="molecule type" value="Genomic_DNA"/>
</dbReference>
<dbReference type="EMBL" id="CP000874">
    <property type="protein sequence ID" value="ACP21881.1"/>
    <property type="molecule type" value="Genomic_DNA"/>
</dbReference>
<gene>
    <name evidence="3" type="ordered locus">NGR_b04180</name>
    <name evidence="2" type="ORF">RNGR00571</name>
</gene>
<dbReference type="Gene3D" id="3.10.180.10">
    <property type="entry name" value="2,3-Dihydroxybiphenyl 1,2-Dioxygenase, domain 1"/>
    <property type="match status" value="2"/>
</dbReference>
<dbReference type="GO" id="GO:0018577">
    <property type="term" value="F:catechol 2,3-dioxygenase activity"/>
    <property type="evidence" value="ECO:0007669"/>
    <property type="project" value="UniProtKB-EC"/>
</dbReference>